<reference evidence="2" key="2">
    <citation type="submission" date="2025-08" db="UniProtKB">
        <authorList>
            <consortium name="RefSeq"/>
        </authorList>
    </citation>
    <scope>IDENTIFICATION</scope>
</reference>
<name>A0ABM4BC84_HYDVU</name>
<sequence>METINFRLVYSENFSHIDNPNYITKEWDHILLLQIVLIKQVCWLQFTKKMPVSSSGKYYARLHMYLGEDTVWPLTADNHKTYIKIAEVLDEHKIVLVEENMSSNEWNVTITSRFNNKQLSNSSIFPDYQHRGWYFFKFKPFKVSENSNLEFKFADIENLGRKSKIKFNSIELIKLNVKNTSFRVVDSEDISHIENPHFVTKEWDESLQQEIVFVKQVSWLQFTKTMPVSSSGKYYARLHMYLGEDTVWPLTADNHKTYIIITEVLDEHKIVLIEENMSSNEWNATITSRFNNKQLSNSSIVPDYQHYGWYFFKFKPFKVSKNSNLEFKFADIENLWLKQKIKFNSIELIKLNVKNTSFRVVDSEDISHIDNPHYVIMEWDESLQQEIVFVKQVFWLQFTKKMPVSSSGKYYARLHMYLGEDTVWPLTADNHKTYIIITEVLDEHKIVLIEENISSNEWNATITSRFNNKQLSDISIVPDYQHRGWYFLKFKPFKVSKNSNLEFKFADIENLWLKQKIKFNSIELVKLNEKNISFRVVDSEDISHIENPHFVTKEWDESLQQEIVFVKQVSWLQFTKKMPVSTSGQYYARLHMYLGEDTVWPLTADNYKTYIIITEVLDEHKIVLIEENMSSNEWNAIITSRFNNKQLSNSSIIPDYQHRGWYFFKFKSFKVSENSNLEFEFADIENINWKYNIKFNYIELIKFS</sequence>
<reference evidence="1" key="1">
    <citation type="submission" date="2025-05" db="UniProtKB">
        <authorList>
            <consortium name="RefSeq"/>
        </authorList>
    </citation>
    <scope>NUCLEOTIDE SEQUENCE [LARGE SCALE GENOMIC DNA]</scope>
</reference>
<dbReference type="RefSeq" id="XP_065646539.1">
    <property type="nucleotide sequence ID" value="XM_065790467.1"/>
</dbReference>
<evidence type="ECO:0000313" key="1">
    <source>
        <dbReference type="Proteomes" id="UP001652625"/>
    </source>
</evidence>
<evidence type="ECO:0000313" key="2">
    <source>
        <dbReference type="RefSeq" id="XP_065646539.1"/>
    </source>
</evidence>
<gene>
    <name evidence="2" type="primary">LOC136076858</name>
</gene>
<protein>
    <submittedName>
        <fullName evidence="2">Uncharacterized protein LOC136076858</fullName>
    </submittedName>
</protein>
<keyword evidence="1" id="KW-1185">Reference proteome</keyword>
<proteinExistence type="predicted"/>
<organism evidence="1 2">
    <name type="scientific">Hydra vulgaris</name>
    <name type="common">Hydra</name>
    <name type="synonym">Hydra attenuata</name>
    <dbReference type="NCBI Taxonomy" id="6087"/>
    <lineage>
        <taxon>Eukaryota</taxon>
        <taxon>Metazoa</taxon>
        <taxon>Cnidaria</taxon>
        <taxon>Hydrozoa</taxon>
        <taxon>Hydroidolina</taxon>
        <taxon>Anthoathecata</taxon>
        <taxon>Aplanulata</taxon>
        <taxon>Hydridae</taxon>
        <taxon>Hydra</taxon>
    </lineage>
</organism>
<dbReference type="GeneID" id="136076858"/>
<dbReference type="Proteomes" id="UP001652625">
    <property type="component" value="Chromosome 02"/>
</dbReference>
<accession>A0ABM4BC84</accession>